<evidence type="ECO:0000313" key="3">
    <source>
        <dbReference type="Proteomes" id="UP001519308"/>
    </source>
</evidence>
<feature type="transmembrane region" description="Helical" evidence="1">
    <location>
        <begin position="155"/>
        <end position="173"/>
    </location>
</feature>
<feature type="transmembrane region" description="Helical" evidence="1">
    <location>
        <begin position="254"/>
        <end position="277"/>
    </location>
</feature>
<evidence type="ECO:0000256" key="1">
    <source>
        <dbReference type="SAM" id="Phobius"/>
    </source>
</evidence>
<feature type="transmembrane region" description="Helical" evidence="1">
    <location>
        <begin position="6"/>
        <end position="25"/>
    </location>
</feature>
<accession>A0ABS4K8Q2</accession>
<reference evidence="2 3" key="1">
    <citation type="submission" date="2021-03" db="EMBL/GenBank/DDBJ databases">
        <title>Genomic Encyclopedia of Type Strains, Phase IV (KMG-IV): sequencing the most valuable type-strain genomes for metagenomic binning, comparative biology and taxonomic classification.</title>
        <authorList>
            <person name="Goeker M."/>
        </authorList>
    </citation>
    <scope>NUCLEOTIDE SEQUENCE [LARGE SCALE GENOMIC DNA]</scope>
    <source>
        <strain evidence="2 3">DSM 28650</strain>
    </source>
</reference>
<gene>
    <name evidence="2" type="ORF">J2Z44_004018</name>
</gene>
<name>A0ABS4K8Q2_9CLOT</name>
<feature type="transmembrane region" description="Helical" evidence="1">
    <location>
        <begin position="178"/>
        <end position="197"/>
    </location>
</feature>
<dbReference type="EMBL" id="JAGGLL010000052">
    <property type="protein sequence ID" value="MBP2024163.1"/>
    <property type="molecule type" value="Genomic_DNA"/>
</dbReference>
<comment type="caution">
    <text evidence="2">The sequence shown here is derived from an EMBL/GenBank/DDBJ whole genome shotgun (WGS) entry which is preliminary data.</text>
</comment>
<keyword evidence="1" id="KW-1133">Transmembrane helix</keyword>
<feature type="transmembrane region" description="Helical" evidence="1">
    <location>
        <begin position="46"/>
        <end position="65"/>
    </location>
</feature>
<keyword evidence="1" id="KW-0472">Membrane</keyword>
<proteinExistence type="predicted"/>
<organism evidence="2 3">
    <name type="scientific">Clostridium punense</name>
    <dbReference type="NCBI Taxonomy" id="1054297"/>
    <lineage>
        <taxon>Bacteria</taxon>
        <taxon>Bacillati</taxon>
        <taxon>Bacillota</taxon>
        <taxon>Clostridia</taxon>
        <taxon>Eubacteriales</taxon>
        <taxon>Clostridiaceae</taxon>
        <taxon>Clostridium</taxon>
    </lineage>
</organism>
<protein>
    <submittedName>
        <fullName evidence="2">Uncharacterized protein</fullName>
    </submittedName>
</protein>
<evidence type="ECO:0000313" key="2">
    <source>
        <dbReference type="EMBL" id="MBP2024163.1"/>
    </source>
</evidence>
<dbReference type="Proteomes" id="UP001519308">
    <property type="component" value="Unassembled WGS sequence"/>
</dbReference>
<sequence length="280" mass="32550">MKYFQLIAFVLEIVFLIPFILWGVLSSTNIIKEERNWLNSGKPYKVVIEILSRCVMFLFFMYLAYSSLAPRVMDIPNLVTGNLSTVEGYAIKIERRSKDLYEQIDINGTRARFFLGSGVEGWQEYKVGYLPKSHRAIIIERKSQGPSSAGKKVGLPWKPILVVLYVVGVILLLNRFAFWFLSIGSAVYFPLHAYFYYSYGKFHGVWGLKGNDALVNLIGGLVFLLMLGMFYFMERWMKKRRIRGYIQKYGDSEDYYITKLTAHFIVFIYILATLKYLNML</sequence>
<keyword evidence="3" id="KW-1185">Reference proteome</keyword>
<dbReference type="RefSeq" id="WP_021281541.1">
    <property type="nucleotide sequence ID" value="NZ_JAGGLL010000052.1"/>
</dbReference>
<keyword evidence="1" id="KW-0812">Transmembrane</keyword>
<feature type="transmembrane region" description="Helical" evidence="1">
    <location>
        <begin position="213"/>
        <end position="233"/>
    </location>
</feature>